<evidence type="ECO:0000256" key="4">
    <source>
        <dbReference type="SAM" id="SignalP"/>
    </source>
</evidence>
<proteinExistence type="predicted"/>
<dbReference type="EMBL" id="JBHTMV010000003">
    <property type="protein sequence ID" value="MFD1293516.1"/>
    <property type="molecule type" value="Genomic_DNA"/>
</dbReference>
<evidence type="ECO:0000256" key="1">
    <source>
        <dbReference type="ARBA" id="ARBA00004442"/>
    </source>
</evidence>
<keyword evidence="2" id="KW-0472">Membrane</keyword>
<feature type="chain" id="PRO_5045536539" evidence="4">
    <location>
        <begin position="35"/>
        <end position="591"/>
    </location>
</feature>
<dbReference type="RefSeq" id="WP_386808715.1">
    <property type="nucleotide sequence ID" value="NZ_JBHTMV010000003.1"/>
</dbReference>
<keyword evidence="5" id="KW-0675">Receptor</keyword>
<evidence type="ECO:0000313" key="5">
    <source>
        <dbReference type="EMBL" id="MFD1293516.1"/>
    </source>
</evidence>
<evidence type="ECO:0000313" key="6">
    <source>
        <dbReference type="Proteomes" id="UP001597241"/>
    </source>
</evidence>
<keyword evidence="3" id="KW-0998">Cell outer membrane</keyword>
<name>A0ABW3WMF5_9FLAO</name>
<dbReference type="SUPFAM" id="SSF56935">
    <property type="entry name" value="Porins"/>
    <property type="match status" value="1"/>
</dbReference>
<accession>A0ABW3WMF5</accession>
<evidence type="ECO:0000256" key="2">
    <source>
        <dbReference type="ARBA" id="ARBA00023136"/>
    </source>
</evidence>
<comment type="caution">
    <text evidence="5">The sequence shown here is derived from an EMBL/GenBank/DDBJ whole genome shotgun (WGS) entry which is preliminary data.</text>
</comment>
<reference evidence="6" key="1">
    <citation type="journal article" date="2019" name="Int. J. Syst. Evol. Microbiol.">
        <title>The Global Catalogue of Microorganisms (GCM) 10K type strain sequencing project: providing services to taxonomists for standard genome sequencing and annotation.</title>
        <authorList>
            <consortium name="The Broad Institute Genomics Platform"/>
            <consortium name="The Broad Institute Genome Sequencing Center for Infectious Disease"/>
            <person name="Wu L."/>
            <person name="Ma J."/>
        </authorList>
    </citation>
    <scope>NUCLEOTIDE SEQUENCE [LARGE SCALE GENOMIC DNA]</scope>
    <source>
        <strain evidence="6">CCUG 62221</strain>
    </source>
</reference>
<dbReference type="Proteomes" id="UP001597241">
    <property type="component" value="Unassembled WGS sequence"/>
</dbReference>
<evidence type="ECO:0000256" key="3">
    <source>
        <dbReference type="ARBA" id="ARBA00023237"/>
    </source>
</evidence>
<dbReference type="InterPro" id="IPR036942">
    <property type="entry name" value="Beta-barrel_TonB_sf"/>
</dbReference>
<sequence>MNTSLHLLIIQNNTPMRKLFTTLFLLLFTSISFAQETKKDTLKTEEITVVKPYSPTISEAFKIKENPTIDTQSFQKEQVNYSIFSVPVASTFTPSKGKAQGLKRAPKERLFDNYVSAGFGNYTTPSVQAFLHAGNPRYNDFGLFLNYHSSEGGINDVLLDDNFSNIKAAIYYKQFERDFNWKVTGDYNRQQINYYGLPTDITFTENVLSNMDEEQVYNNISAGGSIIFDDAIFQSASIEVSNFFDSYNSNELQLLVKPSFEFPISTEIIKTDVLVAYLNGKFDQDYTASNEIKYSFLNLGVNPNFEVLRDDLSINLGVKLYYTFNLENSSNAFKAYPNVTASYKVVDDVFILLAGVTGDLIQNSYEDFTQANPFVSPTLNVQQTDQQYKAFIGAKGKLASNIGYNVNVNYVSEKDKALFVQNPTKTNGSILVSNAYEAGNSFQVVYDNVNTINFLGEINIEVSKEFQVGAGFHYANYSTTDALEAWNLPDFTATISGEYKTEKWYVGTKIFFRGATKDYVITYGDALTDGTVVKNDAYIDLNFNGGYIFTNRLSVYGKINNAIGDNYNRFTNYPVQSIQFLAGVTYKFDIN</sequence>
<feature type="signal peptide" evidence="4">
    <location>
        <begin position="1"/>
        <end position="34"/>
    </location>
</feature>
<gene>
    <name evidence="5" type="ORF">ACFQ5N_06685</name>
</gene>
<comment type="subcellular location">
    <subcellularLocation>
        <location evidence="1">Cell outer membrane</location>
    </subcellularLocation>
</comment>
<dbReference type="Gene3D" id="2.40.170.20">
    <property type="entry name" value="TonB-dependent receptor, beta-barrel domain"/>
    <property type="match status" value="1"/>
</dbReference>
<protein>
    <submittedName>
        <fullName evidence="5">TonB-dependent receptor</fullName>
    </submittedName>
</protein>
<keyword evidence="6" id="KW-1185">Reference proteome</keyword>
<organism evidence="5 6">
    <name type="scientific">Lutibacter holmesii</name>
    <dbReference type="NCBI Taxonomy" id="1137985"/>
    <lineage>
        <taxon>Bacteria</taxon>
        <taxon>Pseudomonadati</taxon>
        <taxon>Bacteroidota</taxon>
        <taxon>Flavobacteriia</taxon>
        <taxon>Flavobacteriales</taxon>
        <taxon>Flavobacteriaceae</taxon>
        <taxon>Lutibacter</taxon>
    </lineage>
</organism>
<keyword evidence="4" id="KW-0732">Signal</keyword>